<protein>
    <recommendedName>
        <fullName evidence="2">F-box domain-containing protein</fullName>
    </recommendedName>
</protein>
<sequence length="452" mass="51804">MSKLPMDVITDVLYRLPVKTLVRFKSLSKSCCSLIDDPDFIRAHLNRSVRTGSNLNIILKGLHLYSVEFDTLDVAVPLDCPLSLGACTEAFGSCDGLLAIHMSDKNVALYNPSTRQFRRLPVSEIDPPQGESCRPGYVFFGFGQDVRTNDYKVVRMAQFNENDDEDDEGHSFDYEVKVYSLKNDCWRKITKLPFYLRFMFQFFYHLLHRRGYGVLAAGVLHWVMPPRMELGIFSNKIVGFDLGTEEFTEVPQPECADRGFLLDVGVLEGCLCAVCNYDQVNIDVWVMKEYGVKESWTRLLSVKKTRAVNPLTFSKPLAYSKYRDKVLLEVNNQKFAWYDLQKKKMRSVKIGGSLGSFGAEVYVGSLIPIEDQKRTENQKQNQQDEPSLRKGNRKKRDDFLSQGFKLNVVWINRGTRVVHSGDEFGTDADPPSRLILEFEMEWLFCHPKATLK</sequence>
<evidence type="ECO:0000313" key="4">
    <source>
        <dbReference type="Proteomes" id="UP001396334"/>
    </source>
</evidence>
<evidence type="ECO:0000313" key="3">
    <source>
        <dbReference type="EMBL" id="KAK9023018.1"/>
    </source>
</evidence>
<feature type="domain" description="F-box" evidence="2">
    <location>
        <begin position="1"/>
        <end position="45"/>
    </location>
</feature>
<dbReference type="Pfam" id="PF00646">
    <property type="entry name" value="F-box"/>
    <property type="match status" value="1"/>
</dbReference>
<organism evidence="3 4">
    <name type="scientific">Hibiscus sabdariffa</name>
    <name type="common">roselle</name>
    <dbReference type="NCBI Taxonomy" id="183260"/>
    <lineage>
        <taxon>Eukaryota</taxon>
        <taxon>Viridiplantae</taxon>
        <taxon>Streptophyta</taxon>
        <taxon>Embryophyta</taxon>
        <taxon>Tracheophyta</taxon>
        <taxon>Spermatophyta</taxon>
        <taxon>Magnoliopsida</taxon>
        <taxon>eudicotyledons</taxon>
        <taxon>Gunneridae</taxon>
        <taxon>Pentapetalae</taxon>
        <taxon>rosids</taxon>
        <taxon>malvids</taxon>
        <taxon>Malvales</taxon>
        <taxon>Malvaceae</taxon>
        <taxon>Malvoideae</taxon>
        <taxon>Hibiscus</taxon>
    </lineage>
</organism>
<name>A0ABR2SDC0_9ROSI</name>
<gene>
    <name evidence="3" type="ORF">V6N11_003252</name>
</gene>
<dbReference type="PANTHER" id="PTHR31672">
    <property type="entry name" value="BNACNNG10540D PROTEIN"/>
    <property type="match status" value="1"/>
</dbReference>
<dbReference type="SUPFAM" id="SSF81383">
    <property type="entry name" value="F-box domain"/>
    <property type="match status" value="1"/>
</dbReference>
<evidence type="ECO:0000259" key="2">
    <source>
        <dbReference type="PROSITE" id="PS50181"/>
    </source>
</evidence>
<comment type="caution">
    <text evidence="3">The sequence shown here is derived from an EMBL/GenBank/DDBJ whole genome shotgun (WGS) entry which is preliminary data.</text>
</comment>
<dbReference type="EMBL" id="JBBPBN010000015">
    <property type="protein sequence ID" value="KAK9023018.1"/>
    <property type="molecule type" value="Genomic_DNA"/>
</dbReference>
<dbReference type="InterPro" id="IPR050796">
    <property type="entry name" value="SCF_F-box_component"/>
</dbReference>
<keyword evidence="4" id="KW-1185">Reference proteome</keyword>
<dbReference type="InterPro" id="IPR036047">
    <property type="entry name" value="F-box-like_dom_sf"/>
</dbReference>
<proteinExistence type="predicted"/>
<dbReference type="InterPro" id="IPR006527">
    <property type="entry name" value="F-box-assoc_dom_typ1"/>
</dbReference>
<dbReference type="InterPro" id="IPR001810">
    <property type="entry name" value="F-box_dom"/>
</dbReference>
<reference evidence="3 4" key="1">
    <citation type="journal article" date="2024" name="G3 (Bethesda)">
        <title>Genome assembly of Hibiscus sabdariffa L. provides insights into metabolisms of medicinal natural products.</title>
        <authorList>
            <person name="Kim T."/>
        </authorList>
    </citation>
    <scope>NUCLEOTIDE SEQUENCE [LARGE SCALE GENOMIC DNA]</scope>
    <source>
        <strain evidence="3">TK-2024</strain>
        <tissue evidence="3">Old leaves</tissue>
    </source>
</reference>
<dbReference type="InterPro" id="IPR017451">
    <property type="entry name" value="F-box-assoc_interact_dom"/>
</dbReference>
<feature type="region of interest" description="Disordered" evidence="1">
    <location>
        <begin position="373"/>
        <end position="396"/>
    </location>
</feature>
<dbReference type="SMART" id="SM00256">
    <property type="entry name" value="FBOX"/>
    <property type="match status" value="1"/>
</dbReference>
<dbReference type="PROSITE" id="PS50181">
    <property type="entry name" value="FBOX"/>
    <property type="match status" value="1"/>
</dbReference>
<dbReference type="Pfam" id="PF07734">
    <property type="entry name" value="FBA_1"/>
    <property type="match status" value="1"/>
</dbReference>
<accession>A0ABR2SDC0</accession>
<dbReference type="CDD" id="cd22157">
    <property type="entry name" value="F-box_AtFBW1-like"/>
    <property type="match status" value="1"/>
</dbReference>
<dbReference type="PANTHER" id="PTHR31672:SF13">
    <property type="entry name" value="F-BOX PROTEIN CPR30-LIKE"/>
    <property type="match status" value="1"/>
</dbReference>
<dbReference type="NCBIfam" id="TIGR01640">
    <property type="entry name" value="F_box_assoc_1"/>
    <property type="match status" value="1"/>
</dbReference>
<evidence type="ECO:0000256" key="1">
    <source>
        <dbReference type="SAM" id="MobiDB-lite"/>
    </source>
</evidence>
<dbReference type="Proteomes" id="UP001396334">
    <property type="component" value="Unassembled WGS sequence"/>
</dbReference>